<reference evidence="1 2" key="1">
    <citation type="submission" date="2019-05" db="EMBL/GenBank/DDBJ databases">
        <title>Another draft genome of Portunus trituberculatus and its Hox gene families provides insights of decapod evolution.</title>
        <authorList>
            <person name="Jeong J.-H."/>
            <person name="Song I."/>
            <person name="Kim S."/>
            <person name="Choi T."/>
            <person name="Kim D."/>
            <person name="Ryu S."/>
            <person name="Kim W."/>
        </authorList>
    </citation>
    <scope>NUCLEOTIDE SEQUENCE [LARGE SCALE GENOMIC DNA]</scope>
    <source>
        <tissue evidence="1">Muscle</tissue>
    </source>
</reference>
<organism evidence="1 2">
    <name type="scientific">Portunus trituberculatus</name>
    <name type="common">Swimming crab</name>
    <name type="synonym">Neptunus trituberculatus</name>
    <dbReference type="NCBI Taxonomy" id="210409"/>
    <lineage>
        <taxon>Eukaryota</taxon>
        <taxon>Metazoa</taxon>
        <taxon>Ecdysozoa</taxon>
        <taxon>Arthropoda</taxon>
        <taxon>Crustacea</taxon>
        <taxon>Multicrustacea</taxon>
        <taxon>Malacostraca</taxon>
        <taxon>Eumalacostraca</taxon>
        <taxon>Eucarida</taxon>
        <taxon>Decapoda</taxon>
        <taxon>Pleocyemata</taxon>
        <taxon>Brachyura</taxon>
        <taxon>Eubrachyura</taxon>
        <taxon>Portunoidea</taxon>
        <taxon>Portunidae</taxon>
        <taxon>Portuninae</taxon>
        <taxon>Portunus</taxon>
    </lineage>
</organism>
<evidence type="ECO:0000313" key="1">
    <source>
        <dbReference type="EMBL" id="MPC24888.1"/>
    </source>
</evidence>
<dbReference type="AlphaFoldDB" id="A0A5B7DTX6"/>
<comment type="caution">
    <text evidence="1">The sequence shown here is derived from an EMBL/GenBank/DDBJ whole genome shotgun (WGS) entry which is preliminary data.</text>
</comment>
<accession>A0A5B7DTX6</accession>
<name>A0A5B7DTX6_PORTR</name>
<sequence length="70" mass="7836">MTLARWSHDPHDKAKMLLEGVTVLKQHPPASQHRIPCNMALPTSLLLNMTGHIGLPIPPEQDSDEYYVHG</sequence>
<evidence type="ECO:0000313" key="2">
    <source>
        <dbReference type="Proteomes" id="UP000324222"/>
    </source>
</evidence>
<dbReference type="Proteomes" id="UP000324222">
    <property type="component" value="Unassembled WGS sequence"/>
</dbReference>
<protein>
    <submittedName>
        <fullName evidence="1">Uncharacterized protein</fullName>
    </submittedName>
</protein>
<proteinExistence type="predicted"/>
<gene>
    <name evidence="1" type="ORF">E2C01_017982</name>
</gene>
<keyword evidence="2" id="KW-1185">Reference proteome</keyword>
<dbReference type="EMBL" id="VSRR010001387">
    <property type="protein sequence ID" value="MPC24888.1"/>
    <property type="molecule type" value="Genomic_DNA"/>
</dbReference>